<organism evidence="1 2">
    <name type="scientific">Mycena venus</name>
    <dbReference type="NCBI Taxonomy" id="2733690"/>
    <lineage>
        <taxon>Eukaryota</taxon>
        <taxon>Fungi</taxon>
        <taxon>Dikarya</taxon>
        <taxon>Basidiomycota</taxon>
        <taxon>Agaricomycotina</taxon>
        <taxon>Agaricomycetes</taxon>
        <taxon>Agaricomycetidae</taxon>
        <taxon>Agaricales</taxon>
        <taxon>Marasmiineae</taxon>
        <taxon>Mycenaceae</taxon>
        <taxon>Mycena</taxon>
    </lineage>
</organism>
<accession>A0A8H6U3G3</accession>
<keyword evidence="2" id="KW-1185">Reference proteome</keyword>
<evidence type="ECO:0000313" key="2">
    <source>
        <dbReference type="Proteomes" id="UP000620124"/>
    </source>
</evidence>
<name>A0A8H6U3G3_9AGAR</name>
<protein>
    <submittedName>
        <fullName evidence="1">Uncharacterized protein</fullName>
    </submittedName>
</protein>
<dbReference type="AlphaFoldDB" id="A0A8H6U3G3"/>
<dbReference type="Proteomes" id="UP000620124">
    <property type="component" value="Unassembled WGS sequence"/>
</dbReference>
<evidence type="ECO:0000313" key="1">
    <source>
        <dbReference type="EMBL" id="KAF7328189.1"/>
    </source>
</evidence>
<dbReference type="OrthoDB" id="2631350at2759"/>
<comment type="caution">
    <text evidence="1">The sequence shown here is derived from an EMBL/GenBank/DDBJ whole genome shotgun (WGS) entry which is preliminary data.</text>
</comment>
<reference evidence="1" key="1">
    <citation type="submission" date="2020-05" db="EMBL/GenBank/DDBJ databases">
        <title>Mycena genomes resolve the evolution of fungal bioluminescence.</title>
        <authorList>
            <person name="Tsai I.J."/>
        </authorList>
    </citation>
    <scope>NUCLEOTIDE SEQUENCE</scope>
    <source>
        <strain evidence="1">CCC161011</strain>
    </source>
</reference>
<dbReference type="EMBL" id="JACAZI010000038">
    <property type="protein sequence ID" value="KAF7328189.1"/>
    <property type="molecule type" value="Genomic_DNA"/>
</dbReference>
<proteinExistence type="predicted"/>
<gene>
    <name evidence="1" type="ORF">MVEN_02576500</name>
</gene>
<sequence length="172" mass="19402">MGLLAHELELQGFRSFTRNHYDRLLELRNLRVFRIQNMVMPVDGADISVIIAAWQHIASLHIPTTSSLPINSLAFLAQNCSHLIDLEVTISTLGLPPFTTTPICAHPLHTLNVAKSGCLWATLHIISWHLDRLFPRLCSLITLKDGDESEWAKVQALLFMFQDARMHTPAQT</sequence>